<accession>A0ABW2VX98</accession>
<dbReference type="SUPFAM" id="SSF53474">
    <property type="entry name" value="alpha/beta-Hydrolases"/>
    <property type="match status" value="1"/>
</dbReference>
<feature type="region of interest" description="Disordered" evidence="1">
    <location>
        <begin position="1098"/>
        <end position="1120"/>
    </location>
</feature>
<organism evidence="2 3">
    <name type="scientific">Streptomyces lutosisoli</name>
    <dbReference type="NCBI Taxonomy" id="2665721"/>
    <lineage>
        <taxon>Bacteria</taxon>
        <taxon>Bacillati</taxon>
        <taxon>Actinomycetota</taxon>
        <taxon>Actinomycetes</taxon>
        <taxon>Kitasatosporales</taxon>
        <taxon>Streptomycetaceae</taxon>
        <taxon>Streptomyces</taxon>
    </lineage>
</organism>
<dbReference type="Proteomes" id="UP001596957">
    <property type="component" value="Unassembled WGS sequence"/>
</dbReference>
<keyword evidence="3" id="KW-1185">Reference proteome</keyword>
<protein>
    <submittedName>
        <fullName evidence="2">Uncharacterized protein</fullName>
    </submittedName>
</protein>
<name>A0ABW2VX98_9ACTN</name>
<comment type="caution">
    <text evidence="2">The sequence shown here is derived from an EMBL/GenBank/DDBJ whole genome shotgun (WGS) entry which is preliminary data.</text>
</comment>
<sequence>MQCSASSSSSAAISWKEDLDWANSKELRLRVGRHFRSTVDRKPLSALQQVRGAMDATDEQLGVVFVHGFRSSAAMWDPFRQLITHDPDLAFVASLPFEYATTLVSLNPLRRIPAFDDAADMLRQFLEEGQAAGFQRLALVSHSQGGLVIQRYLARMLSEGRGQELTRIRRIVLFACPNTGSSIGLLLRRWGLPFNPQERQLRPFDRQVNDAHRIVINQVVHASPETTASSCRLPIAVYAGAEDRVVLPASARSVFPIARDLPGDHFTIVRPDSYQHPSYGALKAHLQLANDKSGPPVETLETIAAATLGVHNAVAPGDDPGSSSILTPYLPRAHDGKLYDVLAPALGGGPSALAVLTGDSSTGKTRALYEALLDLAPTRPFLRPATAGDLLTLIEEGRITAGTVLWLNEAQRFLDGSTGEEAAARLRALLERQPGVVAVGALWTEPYWRELTDQGLSRDPHSQARTLLTGPFTQRIPVASELSVHERERWSNLVQQSGDARLAHALKAGASDGRVVQQLSGGPELLTAYLHGPGTLFTHTEHALLTAALDARRLGHYAPLPVALLAHAADGALTPRHHSPDPAWADHALHALSTGARADGTRTDIRRTLTPLTALRTRSGAPARYEPAGYLDQHTRTRRAEQLGTPSLWDALTAYTTDPNDLNRLTDAAWNRGLYKQAVQLGRKAVLAGHPDAHVALLQRLTGQVGAVDPHHLAAQWVAIHADLTNPNGSAALLEELRAAGTDPALTALMDRDPAAHADLTDPRGVALLLMELWEAGEGQAVTALMDRDPAAHADLTDPRGVALLVQVLRVVGEEQAVTALTDRDPAAHADLTDPRGVAMLVQVLQGVDPERALLALLDRDFAAHVADTRPNGDACLLEELREAYAALAALLSGAPAANADLTDPNGIARLVEKLRRADVRHSRATAGARRPTPDQAVGALLDGAAAHADLTNPYGIAWLLEELRRFGAEQAVRALLNRDPAAHVVLTDPNGVARLLGELREAGAEQAVRALLNRDPAAHVVLTDPNGVARLLGELREAGAEQAVRALLNRDPAAHITDASKSDRLMRELRKAGDEQAADTLARRAANAGGVTAQLHRYGRETDGRPAAPWTWSDIPFPH</sequence>
<gene>
    <name evidence="2" type="ORF">ACFQZP_40415</name>
</gene>
<dbReference type="EMBL" id="JBHTEC010000004">
    <property type="protein sequence ID" value="MFD0287786.1"/>
    <property type="molecule type" value="Genomic_DNA"/>
</dbReference>
<dbReference type="Gene3D" id="3.40.50.1820">
    <property type="entry name" value="alpha/beta hydrolase"/>
    <property type="match status" value="1"/>
</dbReference>
<evidence type="ECO:0000313" key="2">
    <source>
        <dbReference type="EMBL" id="MFD0287786.1"/>
    </source>
</evidence>
<dbReference type="RefSeq" id="WP_381301719.1">
    <property type="nucleotide sequence ID" value="NZ_JBHTEC010000004.1"/>
</dbReference>
<reference evidence="3" key="1">
    <citation type="journal article" date="2019" name="Int. J. Syst. Evol. Microbiol.">
        <title>The Global Catalogue of Microorganisms (GCM) 10K type strain sequencing project: providing services to taxonomists for standard genome sequencing and annotation.</title>
        <authorList>
            <consortium name="The Broad Institute Genomics Platform"/>
            <consortium name="The Broad Institute Genome Sequencing Center for Infectious Disease"/>
            <person name="Wu L."/>
            <person name="Ma J."/>
        </authorList>
    </citation>
    <scope>NUCLEOTIDE SEQUENCE [LARGE SCALE GENOMIC DNA]</scope>
    <source>
        <strain evidence="3">CGMCC 4.7198</strain>
    </source>
</reference>
<evidence type="ECO:0000256" key="1">
    <source>
        <dbReference type="SAM" id="MobiDB-lite"/>
    </source>
</evidence>
<dbReference type="InterPro" id="IPR029058">
    <property type="entry name" value="AB_hydrolase_fold"/>
</dbReference>
<proteinExistence type="predicted"/>
<evidence type="ECO:0000313" key="3">
    <source>
        <dbReference type="Proteomes" id="UP001596957"/>
    </source>
</evidence>